<dbReference type="RefSeq" id="WP_049740000.1">
    <property type="nucleotide sequence ID" value="NZ_BJON01000002.1"/>
</dbReference>
<evidence type="ECO:0000313" key="3">
    <source>
        <dbReference type="Proteomes" id="UP000036834"/>
    </source>
</evidence>
<gene>
    <name evidence="2" type="ORF">ADS79_19250</name>
    <name evidence="1" type="ORF">BRE01_04940</name>
</gene>
<reference evidence="3" key="1">
    <citation type="submission" date="2015-07" db="EMBL/GenBank/DDBJ databases">
        <title>Genome sequencing project for genomic taxonomy and phylogenomics of Bacillus-like bacteria.</title>
        <authorList>
            <person name="Liu B."/>
            <person name="Wang J."/>
            <person name="Zhu Y."/>
            <person name="Liu G."/>
            <person name="Chen Q."/>
            <person name="Chen Z."/>
            <person name="Lan J."/>
            <person name="Che J."/>
            <person name="Ge C."/>
            <person name="Shi H."/>
            <person name="Pan Z."/>
            <person name="Liu X."/>
        </authorList>
    </citation>
    <scope>NUCLEOTIDE SEQUENCE [LARGE SCALE GENOMIC DNA]</scope>
    <source>
        <strain evidence="3">DSM 9887</strain>
    </source>
</reference>
<protein>
    <submittedName>
        <fullName evidence="2">Uncharacterized protein</fullName>
    </submittedName>
</protein>
<dbReference type="PATRIC" id="fig|54915.3.peg.2951"/>
<proteinExistence type="predicted"/>
<dbReference type="EMBL" id="BJON01000002">
    <property type="protein sequence ID" value="GED66792.1"/>
    <property type="molecule type" value="Genomic_DNA"/>
</dbReference>
<evidence type="ECO:0000313" key="4">
    <source>
        <dbReference type="Proteomes" id="UP000319578"/>
    </source>
</evidence>
<reference evidence="2" key="2">
    <citation type="submission" date="2015-07" db="EMBL/GenBank/DDBJ databases">
        <title>MeaNS - Measles Nucleotide Surveillance Program.</title>
        <authorList>
            <person name="Tran T."/>
            <person name="Druce J."/>
        </authorList>
    </citation>
    <scope>NUCLEOTIDE SEQUENCE</scope>
    <source>
        <strain evidence="2">DSM 9887</strain>
    </source>
</reference>
<evidence type="ECO:0000313" key="1">
    <source>
        <dbReference type="EMBL" id="GED66792.1"/>
    </source>
</evidence>
<keyword evidence="4" id="KW-1185">Reference proteome</keyword>
<evidence type="ECO:0000313" key="2">
    <source>
        <dbReference type="EMBL" id="KNB70968.1"/>
    </source>
</evidence>
<name>A0A0K9YQG0_9BACL</name>
<dbReference type="OrthoDB" id="2472129at2"/>
<dbReference type="AlphaFoldDB" id="A0A0K9YQG0"/>
<dbReference type="Proteomes" id="UP000319578">
    <property type="component" value="Unassembled WGS sequence"/>
</dbReference>
<dbReference type="Proteomes" id="UP000036834">
    <property type="component" value="Unassembled WGS sequence"/>
</dbReference>
<accession>A0A0K9YQG0</accession>
<dbReference type="EMBL" id="LGIQ01000009">
    <property type="protein sequence ID" value="KNB70968.1"/>
    <property type="molecule type" value="Genomic_DNA"/>
</dbReference>
<reference evidence="1 4" key="3">
    <citation type="submission" date="2019-06" db="EMBL/GenBank/DDBJ databases">
        <title>Whole genome shotgun sequence of Brevibacillus reuszeri NBRC 15719.</title>
        <authorList>
            <person name="Hosoyama A."/>
            <person name="Uohara A."/>
            <person name="Ohji S."/>
            <person name="Ichikawa N."/>
        </authorList>
    </citation>
    <scope>NUCLEOTIDE SEQUENCE [LARGE SCALE GENOMIC DNA]</scope>
    <source>
        <strain evidence="1 4">NBRC 15719</strain>
    </source>
</reference>
<comment type="caution">
    <text evidence="2">The sequence shown here is derived from an EMBL/GenBank/DDBJ whole genome shotgun (WGS) entry which is preliminary data.</text>
</comment>
<organism evidence="2 3">
    <name type="scientific">Brevibacillus reuszeri</name>
    <dbReference type="NCBI Taxonomy" id="54915"/>
    <lineage>
        <taxon>Bacteria</taxon>
        <taxon>Bacillati</taxon>
        <taxon>Bacillota</taxon>
        <taxon>Bacilli</taxon>
        <taxon>Bacillales</taxon>
        <taxon>Paenibacillaceae</taxon>
        <taxon>Brevibacillus</taxon>
    </lineage>
</organism>
<sequence length="82" mass="9388">MVNGLQLLDLLRETENKMLHLHRAIDRVSSEPDFKESVSVLTVVVRDYQLQLDKMKQALGKIEIGANQQQISQQTSQNTETH</sequence>